<dbReference type="Pfam" id="PF13188">
    <property type="entry name" value="PAS_8"/>
    <property type="match status" value="1"/>
</dbReference>
<evidence type="ECO:0000259" key="2">
    <source>
        <dbReference type="PROSITE" id="PS50043"/>
    </source>
</evidence>
<dbReference type="EMBL" id="JACZZA010000011">
    <property type="protein sequence ID" value="MBE1161999.1"/>
    <property type="molecule type" value="Genomic_DNA"/>
</dbReference>
<feature type="domain" description="HTH luxR-type" evidence="2">
    <location>
        <begin position="423"/>
        <end position="488"/>
    </location>
</feature>
<dbReference type="SUPFAM" id="SSF55785">
    <property type="entry name" value="PYP-like sensor domain (PAS domain)"/>
    <property type="match status" value="3"/>
</dbReference>
<dbReference type="Gene3D" id="3.30.450.20">
    <property type="entry name" value="PAS domain"/>
    <property type="match status" value="3"/>
</dbReference>
<dbReference type="SUPFAM" id="SSF46894">
    <property type="entry name" value="C-terminal effector domain of the bipartite response regulators"/>
    <property type="match status" value="1"/>
</dbReference>
<dbReference type="PROSITE" id="PS50043">
    <property type="entry name" value="HTH_LUXR_2"/>
    <property type="match status" value="1"/>
</dbReference>
<organism evidence="4 5">
    <name type="scientific">Dyella acidiphila</name>
    <dbReference type="NCBI Taxonomy" id="2775866"/>
    <lineage>
        <taxon>Bacteria</taxon>
        <taxon>Pseudomonadati</taxon>
        <taxon>Pseudomonadota</taxon>
        <taxon>Gammaproteobacteria</taxon>
        <taxon>Lysobacterales</taxon>
        <taxon>Rhodanobacteraceae</taxon>
        <taxon>Dyella</taxon>
    </lineage>
</organism>
<dbReference type="InterPro" id="IPR000014">
    <property type="entry name" value="PAS"/>
</dbReference>
<dbReference type="CDD" id="cd06170">
    <property type="entry name" value="LuxR_C_like"/>
    <property type="match status" value="1"/>
</dbReference>
<comment type="caution">
    <text evidence="4">The sequence shown here is derived from an EMBL/GenBank/DDBJ whole genome shotgun (WGS) entry which is preliminary data.</text>
</comment>
<keyword evidence="5" id="KW-1185">Reference proteome</keyword>
<dbReference type="PROSITE" id="PS50113">
    <property type="entry name" value="PAC"/>
    <property type="match status" value="1"/>
</dbReference>
<reference evidence="4 5" key="1">
    <citation type="submission" date="2020-09" db="EMBL/GenBank/DDBJ databases">
        <title>Dyella sp. 7MK23 isolated from forest soil.</title>
        <authorList>
            <person name="Fu J."/>
        </authorList>
    </citation>
    <scope>NUCLEOTIDE SEQUENCE [LARGE SCALE GENOMIC DNA]</scope>
    <source>
        <strain evidence="4 5">7MK23</strain>
    </source>
</reference>
<protein>
    <submittedName>
        <fullName evidence="4">Helix-turn-helix transcriptional regulator</fullName>
    </submittedName>
</protein>
<feature type="domain" description="PAC" evidence="3">
    <location>
        <begin position="94"/>
        <end position="148"/>
    </location>
</feature>
<keyword evidence="1" id="KW-0238">DNA-binding</keyword>
<dbReference type="Proteomes" id="UP000651010">
    <property type="component" value="Unassembled WGS sequence"/>
</dbReference>
<dbReference type="Pfam" id="PF08448">
    <property type="entry name" value="PAS_4"/>
    <property type="match status" value="1"/>
</dbReference>
<dbReference type="InterPro" id="IPR013767">
    <property type="entry name" value="PAS_fold"/>
</dbReference>
<dbReference type="PANTHER" id="PTHR43214">
    <property type="entry name" value="TWO-COMPONENT RESPONSE REGULATOR"/>
    <property type="match status" value="1"/>
</dbReference>
<dbReference type="Gene3D" id="3.40.50.2300">
    <property type="match status" value="1"/>
</dbReference>
<dbReference type="RefSeq" id="WP_192556839.1">
    <property type="nucleotide sequence ID" value="NZ_JACZZA010000011.1"/>
</dbReference>
<dbReference type="InterPro" id="IPR016032">
    <property type="entry name" value="Sig_transdc_resp-reg_C-effctor"/>
</dbReference>
<evidence type="ECO:0000256" key="1">
    <source>
        <dbReference type="ARBA" id="ARBA00023125"/>
    </source>
</evidence>
<dbReference type="InterPro" id="IPR039420">
    <property type="entry name" value="WalR-like"/>
</dbReference>
<dbReference type="InterPro" id="IPR000792">
    <property type="entry name" value="Tscrpt_reg_LuxR_C"/>
</dbReference>
<gene>
    <name evidence="4" type="ORF">IGX34_16570</name>
</gene>
<sequence length="492" mass="55163">MAAAKARAKPHVDRHQLQQIIAGLTEGVLLIDPDRSIVWANETALAIHGVEQLRDLGANAGQYRKKFILKYRNHHLLTHKQYPIERLLAGELFRDVIVEVTKADDESFCRVHQVRSLILTDSAGNNESLVLIMQDVTERFSAEDRFERAFSANPAPALICQLSDLRYVKVNQGFLDMTGYDRAALINHTAYEVDVLESAEKREEAVQNLHAGRTISQREAELRLPNGDSKFVIVAGQPIEVDDADCMLFTFIDLEARKKAEVSLSHSEERFSKAFRLAPVPMMVCARPELRILEVNTAFSVTMGFKADDLLGKTTSDAGLWADVKLYRDLQLRLETQDELLNFEIPLRTSDDAVIDCLFSSAAVMIQGEACVLCVLQNITERKRSEMDLIAAIEAVMKDASWFSRNVMEKLAQIRRPGETGKTGSELSDLTPREKEVLSLICRGHSDSEIAAALKLSRNTVRNHISTLYGKIGVNRRSAAVIWGRERGIISY</sequence>
<dbReference type="Pfam" id="PF00989">
    <property type="entry name" value="PAS"/>
    <property type="match status" value="1"/>
</dbReference>
<evidence type="ECO:0000313" key="4">
    <source>
        <dbReference type="EMBL" id="MBE1161999.1"/>
    </source>
</evidence>
<dbReference type="CDD" id="cd00130">
    <property type="entry name" value="PAS"/>
    <property type="match status" value="2"/>
</dbReference>
<dbReference type="InterPro" id="IPR013656">
    <property type="entry name" value="PAS_4"/>
</dbReference>
<dbReference type="PANTHER" id="PTHR43214:SF38">
    <property type="entry name" value="NITRATE_NITRITE RESPONSE REGULATOR PROTEIN NARL"/>
    <property type="match status" value="1"/>
</dbReference>
<proteinExistence type="predicted"/>
<dbReference type="PRINTS" id="PR00038">
    <property type="entry name" value="HTHLUXR"/>
</dbReference>
<name>A0ABR9GD93_9GAMM</name>
<dbReference type="Pfam" id="PF00196">
    <property type="entry name" value="GerE"/>
    <property type="match status" value="1"/>
</dbReference>
<dbReference type="SMART" id="SM00086">
    <property type="entry name" value="PAC"/>
    <property type="match status" value="3"/>
</dbReference>
<dbReference type="InterPro" id="IPR000700">
    <property type="entry name" value="PAS-assoc_C"/>
</dbReference>
<accession>A0ABR9GD93</accession>
<dbReference type="InterPro" id="IPR035965">
    <property type="entry name" value="PAS-like_dom_sf"/>
</dbReference>
<dbReference type="NCBIfam" id="TIGR00229">
    <property type="entry name" value="sensory_box"/>
    <property type="match status" value="2"/>
</dbReference>
<dbReference type="SMART" id="SM00421">
    <property type="entry name" value="HTH_LUXR"/>
    <property type="match status" value="1"/>
</dbReference>
<evidence type="ECO:0000313" key="5">
    <source>
        <dbReference type="Proteomes" id="UP000651010"/>
    </source>
</evidence>
<evidence type="ECO:0000259" key="3">
    <source>
        <dbReference type="PROSITE" id="PS50113"/>
    </source>
</evidence>
<dbReference type="SMART" id="SM00091">
    <property type="entry name" value="PAS"/>
    <property type="match status" value="3"/>
</dbReference>
<dbReference type="InterPro" id="IPR001610">
    <property type="entry name" value="PAC"/>
</dbReference>